<evidence type="ECO:0000313" key="4">
    <source>
        <dbReference type="Proteomes" id="UP000037043"/>
    </source>
</evidence>
<dbReference type="PATRIC" id="fig|1121318.3.peg.1945"/>
<feature type="region of interest" description="Disordered" evidence="2">
    <location>
        <begin position="76"/>
        <end position="98"/>
    </location>
</feature>
<evidence type="ECO:0000313" key="3">
    <source>
        <dbReference type="EMBL" id="KOA19836.1"/>
    </source>
</evidence>
<name>A0A0L6ZA38_9CLOT</name>
<reference evidence="4" key="1">
    <citation type="submission" date="2015-08" db="EMBL/GenBank/DDBJ databases">
        <title>Genome sequence of the strict anaerobe Clostridium homopropionicum LuHBu1 (DSM 5847T).</title>
        <authorList>
            <person name="Poehlein A."/>
            <person name="Beck M."/>
            <person name="Schiel-Bengelsdorf B."/>
            <person name="Bengelsdorf F.R."/>
            <person name="Daniel R."/>
            <person name="Duerre P."/>
        </authorList>
    </citation>
    <scope>NUCLEOTIDE SEQUENCE [LARGE SCALE GENOMIC DNA]</scope>
    <source>
        <strain evidence="4">DSM 5847</strain>
    </source>
</reference>
<comment type="caution">
    <text evidence="3">The sequence shown here is derived from an EMBL/GenBank/DDBJ whole genome shotgun (WGS) entry which is preliminary data.</text>
</comment>
<comment type="similarity">
    <text evidence="1">Belongs to the phD/YefM antitoxin family.</text>
</comment>
<dbReference type="Proteomes" id="UP000037043">
    <property type="component" value="Unassembled WGS sequence"/>
</dbReference>
<accession>A0A0L6ZA38</accession>
<dbReference type="SUPFAM" id="SSF143120">
    <property type="entry name" value="YefM-like"/>
    <property type="match status" value="1"/>
</dbReference>
<gene>
    <name evidence="3" type="ORF">CLHOM_19250</name>
</gene>
<proteinExistence type="inferred from homology"/>
<dbReference type="RefSeq" id="WP_052221462.1">
    <property type="nucleotide sequence ID" value="NZ_LHUR01000022.1"/>
</dbReference>
<organism evidence="3 4">
    <name type="scientific">Clostridium homopropionicum DSM 5847</name>
    <dbReference type="NCBI Taxonomy" id="1121318"/>
    <lineage>
        <taxon>Bacteria</taxon>
        <taxon>Bacillati</taxon>
        <taxon>Bacillota</taxon>
        <taxon>Clostridia</taxon>
        <taxon>Eubacteriales</taxon>
        <taxon>Clostridiaceae</taxon>
        <taxon>Clostridium</taxon>
    </lineage>
</organism>
<protein>
    <submittedName>
        <fullName evidence="3">Phd_YefM protein</fullName>
    </submittedName>
</protein>
<sequence>MGVTMAKPSITKEQIVKSSEASKRFGQIRKKAKDAPLYITDNGSIDSVLLGYEYFEKMYGRLIELEEKEEERILSKRISDLEDNSSSAASWRDVRRTR</sequence>
<keyword evidence="4" id="KW-1185">Reference proteome</keyword>
<dbReference type="AlphaFoldDB" id="A0A0L6ZA38"/>
<evidence type="ECO:0000256" key="2">
    <source>
        <dbReference type="SAM" id="MobiDB-lite"/>
    </source>
</evidence>
<dbReference type="InterPro" id="IPR036165">
    <property type="entry name" value="YefM-like_sf"/>
</dbReference>
<dbReference type="EMBL" id="LHUR01000022">
    <property type="protein sequence ID" value="KOA19836.1"/>
    <property type="molecule type" value="Genomic_DNA"/>
</dbReference>
<dbReference type="STRING" id="36844.SAMN04488501_10267"/>
<evidence type="ECO:0000256" key="1">
    <source>
        <dbReference type="ARBA" id="ARBA00009981"/>
    </source>
</evidence>